<dbReference type="GO" id="GO:0003723">
    <property type="term" value="F:RNA binding"/>
    <property type="evidence" value="ECO:0007669"/>
    <property type="project" value="UniProtKB-KW"/>
</dbReference>
<evidence type="ECO:0000256" key="7">
    <source>
        <dbReference type="ARBA" id="ARBA00023015"/>
    </source>
</evidence>
<comment type="caution">
    <text evidence="16">The sequence shown here is derived from an EMBL/GenBank/DDBJ whole genome shotgun (WGS) entry which is preliminary data.</text>
</comment>
<evidence type="ECO:0000256" key="4">
    <source>
        <dbReference type="ARBA" id="ARBA00022664"/>
    </source>
</evidence>
<evidence type="ECO:0000259" key="15">
    <source>
        <dbReference type="PROSITE" id="PS50006"/>
    </source>
</evidence>
<evidence type="ECO:0000256" key="10">
    <source>
        <dbReference type="ARBA" id="ARBA00023187"/>
    </source>
</evidence>
<keyword evidence="11" id="KW-0539">Nucleus</keyword>
<dbReference type="GO" id="GO:0016607">
    <property type="term" value="C:nuclear speck"/>
    <property type="evidence" value="ECO:0007669"/>
    <property type="project" value="UniProtKB-SubCell"/>
</dbReference>
<feature type="compositionally biased region" description="Polar residues" evidence="14">
    <location>
        <begin position="305"/>
        <end position="320"/>
    </location>
</feature>
<keyword evidence="9" id="KW-0804">Transcription</keyword>
<evidence type="ECO:0000256" key="11">
    <source>
        <dbReference type="ARBA" id="ARBA00023242"/>
    </source>
</evidence>
<keyword evidence="5" id="KW-0747">Spliceosome</keyword>
<dbReference type="GO" id="GO:0003677">
    <property type="term" value="F:DNA binding"/>
    <property type="evidence" value="ECO:0007669"/>
    <property type="project" value="UniProtKB-KW"/>
</dbReference>
<feature type="region of interest" description="Disordered" evidence="14">
    <location>
        <begin position="305"/>
        <end position="325"/>
    </location>
</feature>
<evidence type="ECO:0000256" key="6">
    <source>
        <dbReference type="ARBA" id="ARBA00022884"/>
    </source>
</evidence>
<comment type="subcellular location">
    <subcellularLocation>
        <location evidence="1">Nucleus speckle</location>
    </subcellularLocation>
</comment>
<evidence type="ECO:0000256" key="8">
    <source>
        <dbReference type="ARBA" id="ARBA00023125"/>
    </source>
</evidence>
<evidence type="ECO:0000313" key="17">
    <source>
        <dbReference type="Proteomes" id="UP001187415"/>
    </source>
</evidence>
<feature type="domain" description="FHA" evidence="15">
    <location>
        <begin position="47"/>
        <end position="99"/>
    </location>
</feature>
<evidence type="ECO:0000256" key="14">
    <source>
        <dbReference type="SAM" id="MobiDB-lite"/>
    </source>
</evidence>
<dbReference type="Gene3D" id="6.10.250.1290">
    <property type="match status" value="1"/>
</dbReference>
<evidence type="ECO:0000256" key="12">
    <source>
        <dbReference type="ARBA" id="ARBA00068386"/>
    </source>
</evidence>
<protein>
    <recommendedName>
        <fullName evidence="12">Nuclear inhibitor of protein phosphatase 1</fullName>
    </recommendedName>
    <alternativeName>
        <fullName evidence="13">Protein phosphatase 1 regulatory inhibitor subunit 8</fullName>
    </alternativeName>
</protein>
<keyword evidence="7" id="KW-0805">Transcription regulation</keyword>
<keyword evidence="3" id="KW-0597">Phosphoprotein</keyword>
<dbReference type="SUPFAM" id="SSF49879">
    <property type="entry name" value="SMAD/FHA domain"/>
    <property type="match status" value="1"/>
</dbReference>
<dbReference type="InterPro" id="IPR050923">
    <property type="entry name" value="Cell_Proc_Reg/RNA_Proc"/>
</dbReference>
<evidence type="ECO:0000256" key="9">
    <source>
        <dbReference type="ARBA" id="ARBA00023163"/>
    </source>
</evidence>
<dbReference type="CDD" id="cd22674">
    <property type="entry name" value="FHA_PPP1R8"/>
    <property type="match status" value="1"/>
</dbReference>
<dbReference type="AlphaFoldDB" id="A0AA88M3X7"/>
<keyword evidence="6" id="KW-0694">RNA-binding</keyword>
<dbReference type="Proteomes" id="UP001187415">
    <property type="component" value="Unassembled WGS sequence"/>
</dbReference>
<sequence>MAAKLDVCTLLFDCPSWAGKPPAGLHLDVVKGDKLVEKLIIDEKKFYLVGRNPDVCDIIVDHQSCSRIHSALVYHEHLKRVFIIDLNSTHGTFLGQIRLEPQKPQQVPFNSTMSFGASTRVYILREKPQTQGSAAPGELKSGEDEELKCLLGLPEEETELSNLTEFNTTHNKRLSNLTIEESNLNIQRPKRRRRRSSRVSFSDEEEVINLEDVDPSVGRFRNMIQTTVVPVKKTKEDGCGSLDLEASVHNMHNPPVTRGLHGELPATAHGGETQHHTFGQGAAANLGGLALVLPNLAPDVDVASTSAEPPVTLNSTSATGPCTAEPLNEPCKKKYAKEAWPGKKPRASLLT</sequence>
<accession>A0AA88M3X7</accession>
<keyword evidence="8" id="KW-0238">DNA-binding</keyword>
<dbReference type="GO" id="GO:0005681">
    <property type="term" value="C:spliceosomal complex"/>
    <property type="evidence" value="ECO:0007669"/>
    <property type="project" value="UniProtKB-KW"/>
</dbReference>
<dbReference type="Pfam" id="PF00498">
    <property type="entry name" value="FHA"/>
    <property type="match status" value="1"/>
</dbReference>
<evidence type="ECO:0000256" key="3">
    <source>
        <dbReference type="ARBA" id="ARBA00022553"/>
    </source>
</evidence>
<dbReference type="FunFam" id="2.60.200.20:FF:000012">
    <property type="entry name" value="Nuclear inhibitor of protein phosphatase 1"/>
    <property type="match status" value="1"/>
</dbReference>
<keyword evidence="2" id="KW-0678">Repressor</keyword>
<dbReference type="PROSITE" id="PS50006">
    <property type="entry name" value="FHA_DOMAIN"/>
    <property type="match status" value="1"/>
</dbReference>
<keyword evidence="4" id="KW-0507">mRNA processing</keyword>
<evidence type="ECO:0000256" key="2">
    <source>
        <dbReference type="ARBA" id="ARBA00022491"/>
    </source>
</evidence>
<keyword evidence="17" id="KW-1185">Reference proteome</keyword>
<evidence type="ECO:0000256" key="5">
    <source>
        <dbReference type="ARBA" id="ARBA00022728"/>
    </source>
</evidence>
<dbReference type="EMBL" id="JAUPFM010000014">
    <property type="protein sequence ID" value="KAK2830040.1"/>
    <property type="molecule type" value="Genomic_DNA"/>
</dbReference>
<dbReference type="GO" id="GO:0008380">
    <property type="term" value="P:RNA splicing"/>
    <property type="evidence" value="ECO:0007669"/>
    <property type="project" value="UniProtKB-KW"/>
</dbReference>
<evidence type="ECO:0000256" key="1">
    <source>
        <dbReference type="ARBA" id="ARBA00004324"/>
    </source>
</evidence>
<dbReference type="GO" id="GO:0006397">
    <property type="term" value="P:mRNA processing"/>
    <property type="evidence" value="ECO:0007669"/>
    <property type="project" value="UniProtKB-KW"/>
</dbReference>
<evidence type="ECO:0000313" key="16">
    <source>
        <dbReference type="EMBL" id="KAK2830040.1"/>
    </source>
</evidence>
<name>A0AA88M3X7_CHASR</name>
<dbReference type="PANTHER" id="PTHR23308">
    <property type="entry name" value="NUCLEAR INHIBITOR OF PROTEIN PHOSPHATASE-1"/>
    <property type="match status" value="1"/>
</dbReference>
<gene>
    <name evidence="16" type="ORF">Q5P01_017971</name>
</gene>
<organism evidence="16 17">
    <name type="scientific">Channa striata</name>
    <name type="common">Snakehead murrel</name>
    <name type="synonym">Ophicephalus striatus</name>
    <dbReference type="NCBI Taxonomy" id="64152"/>
    <lineage>
        <taxon>Eukaryota</taxon>
        <taxon>Metazoa</taxon>
        <taxon>Chordata</taxon>
        <taxon>Craniata</taxon>
        <taxon>Vertebrata</taxon>
        <taxon>Euteleostomi</taxon>
        <taxon>Actinopterygii</taxon>
        <taxon>Neopterygii</taxon>
        <taxon>Teleostei</taxon>
        <taxon>Neoteleostei</taxon>
        <taxon>Acanthomorphata</taxon>
        <taxon>Anabantaria</taxon>
        <taxon>Anabantiformes</taxon>
        <taxon>Channoidei</taxon>
        <taxon>Channidae</taxon>
        <taxon>Channa</taxon>
    </lineage>
</organism>
<proteinExistence type="predicted"/>
<dbReference type="InterPro" id="IPR008984">
    <property type="entry name" value="SMAD_FHA_dom_sf"/>
</dbReference>
<keyword evidence="10" id="KW-0508">mRNA splicing</keyword>
<dbReference type="SMART" id="SM00240">
    <property type="entry name" value="FHA"/>
    <property type="match status" value="1"/>
</dbReference>
<evidence type="ECO:0000256" key="13">
    <source>
        <dbReference type="ARBA" id="ARBA00077703"/>
    </source>
</evidence>
<reference evidence="16" key="1">
    <citation type="submission" date="2023-07" db="EMBL/GenBank/DDBJ databases">
        <title>Chromosome-level Genome Assembly of Striped Snakehead (Channa striata).</title>
        <authorList>
            <person name="Liu H."/>
        </authorList>
    </citation>
    <scope>NUCLEOTIDE SEQUENCE</scope>
    <source>
        <strain evidence="16">Gz</strain>
        <tissue evidence="16">Muscle</tissue>
    </source>
</reference>
<dbReference type="Gene3D" id="2.60.200.20">
    <property type="match status" value="1"/>
</dbReference>
<dbReference type="InterPro" id="IPR000253">
    <property type="entry name" value="FHA_dom"/>
</dbReference>